<sequence length="981" mass="111497">MSELGNRKRGFEDSDTEYEPTSAAGASASGERFSSGGEGRFKRPRRPQLPRELEVLKDVCQAISQLGDPSDRLEADWKSLSKTIADEFSNDDFQENFLEHIYAVATEQPHKVFAVSGLVQSCNARNPAIGAAIVDHLQRKAQEILDGLDGEDSYDDDEPGVFTRLKLVTRLLAVLSPILVSVDPVLEVFRALIQSAVRLQAETDSRSSVAELVYYSFTLSIPYILTVDRDDDDLKNKCEELFSEAEKFEIRASEYPSDLFQHFRASNKDLLPNEPTQLVSLVGPAVKKLDLGIFSEVQERINNVVEELRKEKDDGDEEMKTEEDEEKDSGVLHELNSLTVPPPESFESVKVSGTVDSLWVYPRYILEIFQKRNSSFSTVPPVDSYESLIIRDLIQDLVQSTEFNRITVSRQLLALIHYVNDKLFAKPNSSEDKLTIVNDMRNGVDLINDLDNNPDIPATMRETMLASAKKIQLEFDEGYKSTWKMEQTITESVLDLMFHLPISTLPAVYYQTLLADTCGRDWTLMRKSDESSEKVTFAKTIGAALRFFYKNSRTLDFSIKARYVCWMLVQISNFNFDWQWSEWVGDASKLSQSVYHPTIFLLHNIIAKEVRVSTPKLIRKTLPDELKKYTDLSLMSGDEIVDYDSQLFGVELAKSSQKANSETIAAELNDSSSQDDLGNAEIFHLLDQYLFNNQEHRYHDVCHSIYTNMQEGESMQSFNDLVAELKEQILGNPGSVEDVEKYIVTLIVQSVCIIGSRSLSVIEGGALELCGDRIREVLGIPTLGEEEAIENDQFSEITNTAERQKWLIEAVLRLWNNEPRVGFLILEKMRNKRLVKSSQIIASLFEFADHLLVITEIYADELLDRLLFEEAENESESKEEKQSIFATAVVQSLGKFLASAGEENYDLEDDSFITKDPQVKEKITDVKWAIRQLILMLESKLRRIRDKEFVEKIEEAISEEITDNDGVKKQLLDRLQGLQNL</sequence>
<dbReference type="GO" id="GO:0006406">
    <property type="term" value="P:mRNA export from nucleus"/>
    <property type="evidence" value="ECO:0007669"/>
    <property type="project" value="InterPro"/>
</dbReference>
<feature type="compositionally biased region" description="Low complexity" evidence="1">
    <location>
        <begin position="22"/>
        <end position="35"/>
    </location>
</feature>
<name>A0A448YL75_BRENA</name>
<gene>
    <name evidence="4" type="ORF">BRENAR_LOCUS2432</name>
</gene>
<dbReference type="Gene3D" id="1.25.40.180">
    <property type="match status" value="3"/>
</dbReference>
<dbReference type="InParanoid" id="A0A448YL75"/>
<dbReference type="InterPro" id="IPR015172">
    <property type="entry name" value="MIF4G-like_typ-1"/>
</dbReference>
<feature type="compositionally biased region" description="Acidic residues" evidence="1">
    <location>
        <begin position="314"/>
        <end position="327"/>
    </location>
</feature>
<dbReference type="GO" id="GO:0005846">
    <property type="term" value="C:nuclear cap binding complex"/>
    <property type="evidence" value="ECO:0007669"/>
    <property type="project" value="InterPro"/>
</dbReference>
<dbReference type="PANTHER" id="PTHR12412:SF2">
    <property type="entry name" value="NUCLEAR CAP-BINDING PROTEIN SUBUNIT 1"/>
    <property type="match status" value="1"/>
</dbReference>
<organism evidence="4 5">
    <name type="scientific">Brettanomyces naardenensis</name>
    <name type="common">Yeast</name>
    <dbReference type="NCBI Taxonomy" id="13370"/>
    <lineage>
        <taxon>Eukaryota</taxon>
        <taxon>Fungi</taxon>
        <taxon>Dikarya</taxon>
        <taxon>Ascomycota</taxon>
        <taxon>Saccharomycotina</taxon>
        <taxon>Pichiomycetes</taxon>
        <taxon>Pichiales</taxon>
        <taxon>Pichiaceae</taxon>
        <taxon>Brettanomyces</taxon>
    </lineage>
</organism>
<dbReference type="AlphaFoldDB" id="A0A448YL75"/>
<feature type="domain" description="MIF4G-like type 1" evidence="2">
    <location>
        <begin position="380"/>
        <end position="624"/>
    </location>
</feature>
<feature type="domain" description="MIF4G-like type 2" evidence="3">
    <location>
        <begin position="689"/>
        <end position="964"/>
    </location>
</feature>
<evidence type="ECO:0000259" key="3">
    <source>
        <dbReference type="Pfam" id="PF09090"/>
    </source>
</evidence>
<evidence type="ECO:0000313" key="4">
    <source>
        <dbReference type="EMBL" id="VEU21699.1"/>
    </source>
</evidence>
<evidence type="ECO:0000313" key="5">
    <source>
        <dbReference type="Proteomes" id="UP000290900"/>
    </source>
</evidence>
<dbReference type="EMBL" id="CAACVR010000012">
    <property type="protein sequence ID" value="VEU21699.1"/>
    <property type="molecule type" value="Genomic_DNA"/>
</dbReference>
<dbReference type="Pfam" id="PF09088">
    <property type="entry name" value="MIF4G_like"/>
    <property type="match status" value="1"/>
</dbReference>
<dbReference type="SUPFAM" id="SSF48371">
    <property type="entry name" value="ARM repeat"/>
    <property type="match status" value="3"/>
</dbReference>
<dbReference type="Pfam" id="PF09090">
    <property type="entry name" value="MIF4G_like_2"/>
    <property type="match status" value="1"/>
</dbReference>
<feature type="region of interest" description="Disordered" evidence="1">
    <location>
        <begin position="1"/>
        <end position="48"/>
    </location>
</feature>
<keyword evidence="5" id="KW-1185">Reference proteome</keyword>
<dbReference type="GO" id="GO:0003729">
    <property type="term" value="F:mRNA binding"/>
    <property type="evidence" value="ECO:0007669"/>
    <property type="project" value="TreeGrafter"/>
</dbReference>
<reference evidence="4 5" key="1">
    <citation type="submission" date="2018-12" db="EMBL/GenBank/DDBJ databases">
        <authorList>
            <person name="Tiukova I."/>
            <person name="Dainat J."/>
        </authorList>
    </citation>
    <scope>NUCLEOTIDE SEQUENCE [LARGE SCALE GENOMIC DNA]</scope>
</reference>
<dbReference type="FunCoup" id="A0A448YL75">
    <property type="interactions" value="1012"/>
</dbReference>
<dbReference type="GO" id="GO:0000339">
    <property type="term" value="F:RNA cap binding"/>
    <property type="evidence" value="ECO:0007669"/>
    <property type="project" value="InterPro"/>
</dbReference>
<feature type="region of interest" description="Disordered" evidence="1">
    <location>
        <begin position="309"/>
        <end position="329"/>
    </location>
</feature>
<dbReference type="GO" id="GO:0000184">
    <property type="term" value="P:nuclear-transcribed mRNA catabolic process, nonsense-mediated decay"/>
    <property type="evidence" value="ECO:0007669"/>
    <property type="project" value="TreeGrafter"/>
</dbReference>
<dbReference type="InterPro" id="IPR016024">
    <property type="entry name" value="ARM-type_fold"/>
</dbReference>
<dbReference type="STRING" id="13370.A0A448YL75"/>
<dbReference type="Proteomes" id="UP000290900">
    <property type="component" value="Unassembled WGS sequence"/>
</dbReference>
<dbReference type="GO" id="GO:0005634">
    <property type="term" value="C:nucleus"/>
    <property type="evidence" value="ECO:0007669"/>
    <property type="project" value="TreeGrafter"/>
</dbReference>
<evidence type="ECO:0000256" key="1">
    <source>
        <dbReference type="SAM" id="MobiDB-lite"/>
    </source>
</evidence>
<dbReference type="OrthoDB" id="10252707at2759"/>
<evidence type="ECO:0000259" key="2">
    <source>
        <dbReference type="Pfam" id="PF09088"/>
    </source>
</evidence>
<dbReference type="InterPro" id="IPR027159">
    <property type="entry name" value="CBP80"/>
</dbReference>
<proteinExistence type="predicted"/>
<accession>A0A448YL75</accession>
<dbReference type="InterPro" id="IPR015174">
    <property type="entry name" value="MIF4G-like_typ-2"/>
</dbReference>
<dbReference type="PANTHER" id="PTHR12412">
    <property type="entry name" value="CAP BINDING PROTEIN"/>
    <property type="match status" value="1"/>
</dbReference>
<feature type="compositionally biased region" description="Basic and acidic residues" evidence="1">
    <location>
        <begin position="1"/>
        <end position="12"/>
    </location>
</feature>
<protein>
    <submittedName>
        <fullName evidence="4">DEKNAAC102275</fullName>
    </submittedName>
</protein>